<dbReference type="PANTHER" id="PTHR43433:SF10">
    <property type="entry name" value="AB HYDROLASE-1 DOMAIN-CONTAINING PROTEIN"/>
    <property type="match status" value="1"/>
</dbReference>
<evidence type="ECO:0000259" key="1">
    <source>
        <dbReference type="Pfam" id="PF00561"/>
    </source>
</evidence>
<reference evidence="2 3" key="1">
    <citation type="submission" date="2021-01" db="EMBL/GenBank/DDBJ databases">
        <title>Whole genome shotgun sequence of Actinoplanes deccanensis NBRC 13994.</title>
        <authorList>
            <person name="Komaki H."/>
            <person name="Tamura T."/>
        </authorList>
    </citation>
    <scope>NUCLEOTIDE SEQUENCE [LARGE SCALE GENOMIC DNA]</scope>
    <source>
        <strain evidence="2 3">NBRC 13994</strain>
    </source>
</reference>
<dbReference type="InterPro" id="IPR000073">
    <property type="entry name" value="AB_hydrolase_1"/>
</dbReference>
<comment type="caution">
    <text evidence="2">The sequence shown here is derived from an EMBL/GenBank/DDBJ whole genome shotgun (WGS) entry which is preliminary data.</text>
</comment>
<protein>
    <submittedName>
        <fullName evidence="2">Alpha/beta hydrolase</fullName>
    </submittedName>
</protein>
<evidence type="ECO:0000313" key="3">
    <source>
        <dbReference type="Proteomes" id="UP000609879"/>
    </source>
</evidence>
<dbReference type="InterPro" id="IPR050471">
    <property type="entry name" value="AB_hydrolase"/>
</dbReference>
<keyword evidence="3" id="KW-1185">Reference proteome</keyword>
<dbReference type="Pfam" id="PF00561">
    <property type="entry name" value="Abhydrolase_1"/>
    <property type="match status" value="1"/>
</dbReference>
<dbReference type="SUPFAM" id="SSF53474">
    <property type="entry name" value="alpha/beta-Hydrolases"/>
    <property type="match status" value="1"/>
</dbReference>
<evidence type="ECO:0000313" key="2">
    <source>
        <dbReference type="EMBL" id="GID79429.1"/>
    </source>
</evidence>
<dbReference type="InterPro" id="IPR029058">
    <property type="entry name" value="AB_hydrolase_fold"/>
</dbReference>
<accession>A0ABQ3YHH6</accession>
<dbReference type="Gene3D" id="3.40.50.1820">
    <property type="entry name" value="alpha/beta hydrolase"/>
    <property type="match status" value="1"/>
</dbReference>
<dbReference type="EMBL" id="BOMI01000170">
    <property type="protein sequence ID" value="GID79429.1"/>
    <property type="molecule type" value="Genomic_DNA"/>
</dbReference>
<dbReference type="Proteomes" id="UP000609879">
    <property type="component" value="Unassembled WGS sequence"/>
</dbReference>
<organism evidence="2 3">
    <name type="scientific">Paractinoplanes deccanensis</name>
    <dbReference type="NCBI Taxonomy" id="113561"/>
    <lineage>
        <taxon>Bacteria</taxon>
        <taxon>Bacillati</taxon>
        <taxon>Actinomycetota</taxon>
        <taxon>Actinomycetes</taxon>
        <taxon>Micromonosporales</taxon>
        <taxon>Micromonosporaceae</taxon>
        <taxon>Paractinoplanes</taxon>
    </lineage>
</organism>
<dbReference type="RefSeq" id="WP_203775602.1">
    <property type="nucleotide sequence ID" value="NZ_BAAABO010000058.1"/>
</dbReference>
<gene>
    <name evidence="2" type="ORF">Ade02nite_80700</name>
</gene>
<sequence>MTLPATEELTLADGRVLRFCLYGPADGRPAVVHSGSPSSRWRRPSTVRTMARSRLRLLVYDRPGYGGSTRRPGRTVADAAGDVRALTEAYGWKRFAVFGGSGGGPHALACAALLGDRVTRCAVLSGIQPRAARRTEAELRERQAATAAEILGLIEAGGPEVPWEPGAAARDDPDAMARVRATFVDGMDGWVDDSLAFERPWGFDPATIAVPVGLWRGSADKAVPAADNEWLLATVPGAESHVYSGGHVPGEDVFGQIYDWMSAPI</sequence>
<proteinExistence type="predicted"/>
<dbReference type="GO" id="GO:0016787">
    <property type="term" value="F:hydrolase activity"/>
    <property type="evidence" value="ECO:0007669"/>
    <property type="project" value="UniProtKB-KW"/>
</dbReference>
<name>A0ABQ3YHH6_9ACTN</name>
<keyword evidence="2" id="KW-0378">Hydrolase</keyword>
<dbReference type="PANTHER" id="PTHR43433">
    <property type="entry name" value="HYDROLASE, ALPHA/BETA FOLD FAMILY PROTEIN"/>
    <property type="match status" value="1"/>
</dbReference>
<feature type="domain" description="AB hydrolase-1" evidence="1">
    <location>
        <begin position="33"/>
        <end position="127"/>
    </location>
</feature>